<feature type="transmembrane region" description="Helical" evidence="13">
    <location>
        <begin position="749"/>
        <end position="769"/>
    </location>
</feature>
<evidence type="ECO:0000256" key="5">
    <source>
        <dbReference type="ARBA" id="ARBA00023040"/>
    </source>
</evidence>
<evidence type="ECO:0000256" key="1">
    <source>
        <dbReference type="ARBA" id="ARBA00004651"/>
    </source>
</evidence>
<dbReference type="Proteomes" id="UP000694845">
    <property type="component" value="Unplaced"/>
</dbReference>
<dbReference type="InterPro" id="IPR008103">
    <property type="entry name" value="KiSS_1_rcpt"/>
</dbReference>
<keyword evidence="9" id="KW-0325">Glycoprotein</keyword>
<feature type="transmembrane region" description="Helical" evidence="13">
    <location>
        <begin position="199"/>
        <end position="219"/>
    </location>
</feature>
<feature type="transmembrane region" description="Helical" evidence="13">
    <location>
        <begin position="384"/>
        <end position="402"/>
    </location>
</feature>
<evidence type="ECO:0000313" key="16">
    <source>
        <dbReference type="RefSeq" id="XP_022096747.1"/>
    </source>
</evidence>
<dbReference type="PROSITE" id="PS50262">
    <property type="entry name" value="G_PROTEIN_RECEP_F1_2"/>
    <property type="match status" value="2"/>
</dbReference>
<accession>A0A8B7YVM9</accession>
<evidence type="ECO:0000256" key="3">
    <source>
        <dbReference type="ARBA" id="ARBA00022692"/>
    </source>
</evidence>
<proteinExistence type="inferred from homology"/>
<dbReference type="OMA" id="HEMSTPQ"/>
<comment type="similarity">
    <text evidence="11">Belongs to the G-protein coupled receptor 1 family.</text>
</comment>
<keyword evidence="5 11" id="KW-0297">G-protein coupled receptor</keyword>
<name>A0A8B7YVM9_ACAPL</name>
<dbReference type="AlphaFoldDB" id="A0A8B7YVM9"/>
<keyword evidence="15" id="KW-1185">Reference proteome</keyword>
<dbReference type="InterPro" id="IPR017452">
    <property type="entry name" value="GPCR_Rhodpsn_7TM"/>
</dbReference>
<dbReference type="GeneID" id="110982564"/>
<keyword evidence="6 13" id="KW-0472">Membrane</keyword>
<dbReference type="SUPFAM" id="SSF81321">
    <property type="entry name" value="Family A G protein-coupled receptor-like"/>
    <property type="match status" value="2"/>
</dbReference>
<feature type="transmembrane region" description="Helical" evidence="13">
    <location>
        <begin position="805"/>
        <end position="823"/>
    </location>
</feature>
<evidence type="ECO:0000256" key="9">
    <source>
        <dbReference type="ARBA" id="ARBA00023180"/>
    </source>
</evidence>
<evidence type="ECO:0000256" key="7">
    <source>
        <dbReference type="ARBA" id="ARBA00023157"/>
    </source>
</evidence>
<feature type="transmembrane region" description="Helical" evidence="13">
    <location>
        <begin position="163"/>
        <end position="187"/>
    </location>
</feature>
<feature type="region of interest" description="Disordered" evidence="12">
    <location>
        <begin position="893"/>
        <end position="932"/>
    </location>
</feature>
<evidence type="ECO:0000256" key="2">
    <source>
        <dbReference type="ARBA" id="ARBA00022475"/>
    </source>
</evidence>
<feature type="compositionally biased region" description="Polar residues" evidence="12">
    <location>
        <begin position="916"/>
        <end position="932"/>
    </location>
</feature>
<dbReference type="PROSITE" id="PS00237">
    <property type="entry name" value="G_PROTEIN_RECEP_F1_1"/>
    <property type="match status" value="2"/>
</dbReference>
<feature type="transmembrane region" description="Helical" evidence="13">
    <location>
        <begin position="585"/>
        <end position="609"/>
    </location>
</feature>
<feature type="transmembrane region" description="Helical" evidence="13">
    <location>
        <begin position="700"/>
        <end position="722"/>
    </location>
</feature>
<dbReference type="Pfam" id="PF00001">
    <property type="entry name" value="7tm_1"/>
    <property type="match status" value="2"/>
</dbReference>
<evidence type="ECO:0000256" key="12">
    <source>
        <dbReference type="SAM" id="MobiDB-lite"/>
    </source>
</evidence>
<feature type="domain" description="G-protein coupled receptors family 1 profile" evidence="14">
    <location>
        <begin position="601"/>
        <end position="864"/>
    </location>
</feature>
<keyword evidence="10 11" id="KW-0807">Transducer</keyword>
<dbReference type="OrthoDB" id="2132067at2759"/>
<sequence length="932" mass="104197">MDKEGGASTVKGGNMTYRQERATPHTSVRTDTLGLKVHGRDDPGKSTSRFHLIIFARDFRAWCIGHILPDSEPISSSPHGRIHSLIRSSPPPQPLHVVCFCNWRVSAFGRCGHLIGHFGGKKMTTALLFLSTALDDNTVVPNSTEAPWTGDGGSSYLFPFPPWLIPVILGILICVGMVGNSLVIFVIVRASQRTVTNYYIVNLAVADILFLAFCAPKTANDYLNQGFTLGRFMCKVVLYLQYVTSHSTCFLLAAMSVDRFQAIVRPLKSLKTRTLQTAITISVLVWLSAFLLYIPFPLYFDLQELVYQGTLTTYCLISWPSGTLEFAYTIMTFLFPYALPLVVIAVCYTVMLRHLWQRVAPSDAVSGPANTANTERNLRQKRKITLMVLTVVIVFTVCWFPLHFYSLWSSFGASFVYTNHALNLKTAGHVLSYVNSCANPFIYAFLGENFRKSFRKAFPCCFKRARADRDEARRGVTGANQGSTLVAGPSTRTGSNTQMSSLPSRVDIEKLYRETALIELKITEICLKLVCRRNWRKADNLEGKMTTAMMPYRFISTAEGNGTLTSFATSPPESDTTSNLAYLTWLMPVIFSILITVGVVGNTLVIYVIIKASKRTVTNYYIVNLAASDILFLAFCAPPTAAHYTAPAFYFGRFMCKTVYYLQLVTAQATCFLLTAMSVDRFHAIVRPLKSLRTRTLQMAVLISVSIWLFALIIYIPVLIFFDIEYIDFHGVEPYCTEHWPSKTWNRCFVVVSFVLVFSLPLAAIAVCYGAMIRHLWKRVVPNDALSGQADAVNTARSLMQKRRITWMVLAVVVVFAVCWFPIHVVNMWHRLDPNFPFTDGTFYFKTVGHVMSYCSSCANPFIYAFLGANFRRSFRKAIPCCFRQAGLQTDGRGGTTGSPHGSMRVGASSRGARASYNNTEMSDLNSKTTAK</sequence>
<dbReference type="PRINTS" id="PR00237">
    <property type="entry name" value="GPCRRHODOPSN"/>
</dbReference>
<evidence type="ECO:0000259" key="14">
    <source>
        <dbReference type="PROSITE" id="PS50262"/>
    </source>
</evidence>
<organism evidence="15 16">
    <name type="scientific">Acanthaster planci</name>
    <name type="common">Crown-of-thorns starfish</name>
    <dbReference type="NCBI Taxonomy" id="133434"/>
    <lineage>
        <taxon>Eukaryota</taxon>
        <taxon>Metazoa</taxon>
        <taxon>Echinodermata</taxon>
        <taxon>Eleutherozoa</taxon>
        <taxon>Asterozoa</taxon>
        <taxon>Asteroidea</taxon>
        <taxon>Valvatacea</taxon>
        <taxon>Valvatida</taxon>
        <taxon>Acanthasteridae</taxon>
        <taxon>Acanthaster</taxon>
    </lineage>
</organism>
<evidence type="ECO:0000256" key="13">
    <source>
        <dbReference type="SAM" id="Phobius"/>
    </source>
</evidence>
<dbReference type="PANTHER" id="PTHR45695">
    <property type="entry name" value="LEUCOKININ RECEPTOR-RELATED"/>
    <property type="match status" value="1"/>
</dbReference>
<dbReference type="FunFam" id="1.20.1070.10:FF:000324">
    <property type="entry name" value="Uncharacterized protein"/>
    <property type="match status" value="2"/>
</dbReference>
<evidence type="ECO:0000256" key="11">
    <source>
        <dbReference type="RuleBase" id="RU000688"/>
    </source>
</evidence>
<feature type="region of interest" description="Disordered" evidence="12">
    <location>
        <begin position="1"/>
        <end position="27"/>
    </location>
</feature>
<evidence type="ECO:0000256" key="8">
    <source>
        <dbReference type="ARBA" id="ARBA00023170"/>
    </source>
</evidence>
<feature type="transmembrane region" description="Helical" evidence="13">
    <location>
        <begin position="278"/>
        <end position="300"/>
    </location>
</feature>
<feature type="region of interest" description="Disordered" evidence="12">
    <location>
        <begin position="479"/>
        <end position="500"/>
    </location>
</feature>
<feature type="transmembrane region" description="Helical" evidence="13">
    <location>
        <begin position="660"/>
        <end position="679"/>
    </location>
</feature>
<feature type="domain" description="G-protein coupled receptors family 1 profile" evidence="14">
    <location>
        <begin position="179"/>
        <end position="443"/>
    </location>
</feature>
<dbReference type="InterPro" id="IPR000276">
    <property type="entry name" value="GPCR_Rhodpsn"/>
</dbReference>
<comment type="subcellular location">
    <subcellularLocation>
        <location evidence="1">Cell membrane</location>
        <topology evidence="1">Multi-pass membrane protein</topology>
    </subcellularLocation>
</comment>
<evidence type="ECO:0000256" key="6">
    <source>
        <dbReference type="ARBA" id="ARBA00023136"/>
    </source>
</evidence>
<feature type="transmembrane region" description="Helical" evidence="13">
    <location>
        <begin position="239"/>
        <end position="257"/>
    </location>
</feature>
<dbReference type="SMART" id="SM01381">
    <property type="entry name" value="7TM_GPCR_Srsx"/>
    <property type="match status" value="1"/>
</dbReference>
<dbReference type="RefSeq" id="XP_022096747.1">
    <property type="nucleotide sequence ID" value="XM_022241055.1"/>
</dbReference>
<keyword evidence="4 13" id="KW-1133">Transmembrane helix</keyword>
<dbReference type="PANTHER" id="PTHR45695:SF23">
    <property type="entry name" value="GALANIN-LIKE G-PROTEIN COUPLED RECEPTOR NPR-9"/>
    <property type="match status" value="1"/>
</dbReference>
<keyword evidence="2" id="KW-1003">Cell membrane</keyword>
<feature type="transmembrane region" description="Helical" evidence="13">
    <location>
        <begin position="621"/>
        <end position="640"/>
    </location>
</feature>
<keyword evidence="7" id="KW-1015">Disulfide bond</keyword>
<evidence type="ECO:0000256" key="10">
    <source>
        <dbReference type="ARBA" id="ARBA00023224"/>
    </source>
</evidence>
<keyword evidence="8 11" id="KW-0675">Receptor</keyword>
<feature type="transmembrane region" description="Helical" evidence="13">
    <location>
        <begin position="843"/>
        <end position="867"/>
    </location>
</feature>
<keyword evidence="3 11" id="KW-0812">Transmembrane</keyword>
<protein>
    <submittedName>
        <fullName evidence="16">Uncharacterized protein LOC110982564</fullName>
    </submittedName>
</protein>
<dbReference type="KEGG" id="aplc:110982564"/>
<feature type="transmembrane region" description="Helical" evidence="13">
    <location>
        <begin position="326"/>
        <end position="348"/>
    </location>
</feature>
<reference evidence="16" key="1">
    <citation type="submission" date="2025-08" db="UniProtKB">
        <authorList>
            <consortium name="RefSeq"/>
        </authorList>
    </citation>
    <scope>IDENTIFICATION</scope>
</reference>
<dbReference type="GO" id="GO:0004930">
    <property type="term" value="F:G protein-coupled receptor activity"/>
    <property type="evidence" value="ECO:0007669"/>
    <property type="project" value="UniProtKB-KW"/>
</dbReference>
<dbReference type="PRINTS" id="PR01728">
    <property type="entry name" value="KISS1RECEPTR"/>
</dbReference>
<evidence type="ECO:0000313" key="15">
    <source>
        <dbReference type="Proteomes" id="UP000694845"/>
    </source>
</evidence>
<dbReference type="Gene3D" id="1.20.1070.10">
    <property type="entry name" value="Rhodopsin 7-helix transmembrane proteins"/>
    <property type="match status" value="2"/>
</dbReference>
<dbReference type="GO" id="GO:0005886">
    <property type="term" value="C:plasma membrane"/>
    <property type="evidence" value="ECO:0007669"/>
    <property type="project" value="UniProtKB-SubCell"/>
</dbReference>
<evidence type="ECO:0000256" key="4">
    <source>
        <dbReference type="ARBA" id="ARBA00022989"/>
    </source>
</evidence>
<gene>
    <name evidence="16" type="primary">LOC110982564</name>
</gene>